<dbReference type="Proteomes" id="UP001142610">
    <property type="component" value="Unassembled WGS sequence"/>
</dbReference>
<proteinExistence type="predicted"/>
<dbReference type="AlphaFoldDB" id="A0A9X2L9D0"/>
<gene>
    <name evidence="1" type="ORF">NOG11_08025</name>
</gene>
<comment type="caution">
    <text evidence="1">The sequence shown here is derived from an EMBL/GenBank/DDBJ whole genome shotgun (WGS) entry which is preliminary data.</text>
</comment>
<evidence type="ECO:0000313" key="2">
    <source>
        <dbReference type="Proteomes" id="UP001142610"/>
    </source>
</evidence>
<reference evidence="1" key="1">
    <citation type="submission" date="2022-07" db="EMBL/GenBank/DDBJ databases">
        <title>Parvularcula maris sp. nov., an algicidal bacterium isolated from seawater.</title>
        <authorList>
            <person name="Li F."/>
        </authorList>
    </citation>
    <scope>NUCLEOTIDE SEQUENCE</scope>
    <source>
        <strain evidence="1">BGMRC 0090</strain>
    </source>
</reference>
<dbReference type="Pfam" id="PF03692">
    <property type="entry name" value="CxxCxxCC"/>
    <property type="match status" value="1"/>
</dbReference>
<name>A0A9X2L9D0_9PROT</name>
<keyword evidence="2" id="KW-1185">Reference proteome</keyword>
<organism evidence="1 2">
    <name type="scientific">Parvularcula maris</name>
    <dbReference type="NCBI Taxonomy" id="2965077"/>
    <lineage>
        <taxon>Bacteria</taxon>
        <taxon>Pseudomonadati</taxon>
        <taxon>Pseudomonadota</taxon>
        <taxon>Alphaproteobacteria</taxon>
        <taxon>Parvularculales</taxon>
        <taxon>Parvularculaceae</taxon>
        <taxon>Parvularcula</taxon>
    </lineage>
</organism>
<dbReference type="PANTHER" id="PTHR35866">
    <property type="entry name" value="PUTATIVE-RELATED"/>
    <property type="match status" value="1"/>
</dbReference>
<dbReference type="EMBL" id="JANIBC010000004">
    <property type="protein sequence ID" value="MCQ8185338.1"/>
    <property type="molecule type" value="Genomic_DNA"/>
</dbReference>
<dbReference type="RefSeq" id="WP_256619208.1">
    <property type="nucleotide sequence ID" value="NZ_JANIBC010000004.1"/>
</dbReference>
<sequence>MSPHQRYTRPPIKTRYDCMKCPAYCCSYAHIPVTEDDVGVLAEYFDLDHDQARKRFTKRGDEDSPRVLRHKADEHFGTICRFLDSETRGCSIYEARPQICRDFPNRKRCGYYEFLIHERETQEDEEWISTTGNWS</sequence>
<protein>
    <submittedName>
        <fullName evidence="1">YkgJ family cysteine cluster protein</fullName>
    </submittedName>
</protein>
<evidence type="ECO:0000313" key="1">
    <source>
        <dbReference type="EMBL" id="MCQ8185338.1"/>
    </source>
</evidence>
<dbReference type="InterPro" id="IPR005358">
    <property type="entry name" value="Puta_zinc/iron-chelating_dom"/>
</dbReference>
<accession>A0A9X2L9D0</accession>
<dbReference type="PANTHER" id="PTHR35866:SF1">
    <property type="entry name" value="YKGJ FAMILY CYSTEINE CLUSTER PROTEIN"/>
    <property type="match status" value="1"/>
</dbReference>